<sequence length="118" mass="13816">MNTIKTNDRFDRLTNLNISTHYRDREFYLLPCSVLAAFAYWVTAQNPNKYFISIIPSLNALEKHVLSFFKNAQIPEKFTYDRLQEVINDNAFESIEPIMELNRLKPNFIDLGALARNV</sequence>
<protein>
    <submittedName>
        <fullName evidence="2">Uncharacterized protein</fullName>
    </submittedName>
</protein>
<reference evidence="2" key="1">
    <citation type="journal article" date="2015" name="Nature">
        <title>Complex archaea that bridge the gap between prokaryotes and eukaryotes.</title>
        <authorList>
            <person name="Spang A."/>
            <person name="Saw J.H."/>
            <person name="Jorgensen S.L."/>
            <person name="Zaremba-Niedzwiedzka K."/>
            <person name="Martijn J."/>
            <person name="Lind A.E."/>
            <person name="van Eijk R."/>
            <person name="Schleper C."/>
            <person name="Guy L."/>
            <person name="Ettema T.J."/>
        </authorList>
    </citation>
    <scope>NUCLEOTIDE SEQUENCE</scope>
</reference>
<accession>A0A0F9HIM0</accession>
<name>A0A0F9HIM0_9ZZZZ</name>
<feature type="non-terminal residue" evidence="2">
    <location>
        <position position="118"/>
    </location>
</feature>
<feature type="transmembrane region" description="Helical" evidence="1">
    <location>
        <begin position="27"/>
        <end position="44"/>
    </location>
</feature>
<evidence type="ECO:0000256" key="1">
    <source>
        <dbReference type="SAM" id="Phobius"/>
    </source>
</evidence>
<keyword evidence="1" id="KW-0812">Transmembrane</keyword>
<dbReference type="EMBL" id="LAZR01015018">
    <property type="protein sequence ID" value="KKM14977.1"/>
    <property type="molecule type" value="Genomic_DNA"/>
</dbReference>
<proteinExistence type="predicted"/>
<keyword evidence="1" id="KW-1133">Transmembrane helix</keyword>
<keyword evidence="1" id="KW-0472">Membrane</keyword>
<evidence type="ECO:0000313" key="2">
    <source>
        <dbReference type="EMBL" id="KKM14977.1"/>
    </source>
</evidence>
<comment type="caution">
    <text evidence="2">The sequence shown here is derived from an EMBL/GenBank/DDBJ whole genome shotgun (WGS) entry which is preliminary data.</text>
</comment>
<dbReference type="AlphaFoldDB" id="A0A0F9HIM0"/>
<organism evidence="2">
    <name type="scientific">marine sediment metagenome</name>
    <dbReference type="NCBI Taxonomy" id="412755"/>
    <lineage>
        <taxon>unclassified sequences</taxon>
        <taxon>metagenomes</taxon>
        <taxon>ecological metagenomes</taxon>
    </lineage>
</organism>
<gene>
    <name evidence="2" type="ORF">LCGC14_1700640</name>
</gene>